<name>F0YBE5_AURAN</name>
<proteinExistence type="predicted"/>
<dbReference type="GO" id="GO:0005737">
    <property type="term" value="C:cytoplasm"/>
    <property type="evidence" value="ECO:0007669"/>
    <property type="project" value="TreeGrafter"/>
</dbReference>
<dbReference type="Proteomes" id="UP000002729">
    <property type="component" value="Unassembled WGS sequence"/>
</dbReference>
<evidence type="ECO:0000259" key="2">
    <source>
        <dbReference type="Pfam" id="PF15711"/>
    </source>
</evidence>
<gene>
    <name evidence="3" type="ORF">AURANDRAFT_64773</name>
</gene>
<dbReference type="KEGG" id="aaf:AURANDRAFT_64773"/>
<dbReference type="InterPro" id="IPR011059">
    <property type="entry name" value="Metal-dep_hydrolase_composite"/>
</dbReference>
<feature type="region of interest" description="Disordered" evidence="1">
    <location>
        <begin position="345"/>
        <end position="371"/>
    </location>
</feature>
<dbReference type="RefSeq" id="XP_009037645.1">
    <property type="nucleotide sequence ID" value="XM_009039397.1"/>
</dbReference>
<dbReference type="eggNOG" id="KOG2584">
    <property type="taxonomic scope" value="Eukaryota"/>
</dbReference>
<feature type="region of interest" description="Disordered" evidence="1">
    <location>
        <begin position="257"/>
        <end position="309"/>
    </location>
</feature>
<dbReference type="GO" id="GO:0006145">
    <property type="term" value="P:purine nucleobase catabolic process"/>
    <property type="evidence" value="ECO:0007669"/>
    <property type="project" value="TreeGrafter"/>
</dbReference>
<feature type="compositionally biased region" description="Low complexity" evidence="1">
    <location>
        <begin position="257"/>
        <end position="267"/>
    </location>
</feature>
<reference evidence="3 4" key="1">
    <citation type="journal article" date="2011" name="Proc. Natl. Acad. Sci. U.S.A.">
        <title>Niche of harmful alga Aureococcus anophagefferens revealed through ecogenomics.</title>
        <authorList>
            <person name="Gobler C.J."/>
            <person name="Berry D.L."/>
            <person name="Dyhrman S.T."/>
            <person name="Wilhelm S.W."/>
            <person name="Salamov A."/>
            <person name="Lobanov A.V."/>
            <person name="Zhang Y."/>
            <person name="Collier J.L."/>
            <person name="Wurch L.L."/>
            <person name="Kustka A.B."/>
            <person name="Dill B.D."/>
            <person name="Shah M."/>
            <person name="VerBerkmoes N.C."/>
            <person name="Kuo A."/>
            <person name="Terry A."/>
            <person name="Pangilinan J."/>
            <person name="Lindquist E.A."/>
            <person name="Lucas S."/>
            <person name="Paulsen I.T."/>
            <person name="Hattenrath-Lehmann T.K."/>
            <person name="Talmage S.C."/>
            <person name="Walker E.A."/>
            <person name="Koch F."/>
            <person name="Burson A.M."/>
            <person name="Marcoval M.A."/>
            <person name="Tang Y.Z."/>
            <person name="Lecleir G.R."/>
            <person name="Coyne K.J."/>
            <person name="Berg G.M."/>
            <person name="Bertrand E.M."/>
            <person name="Saito M.A."/>
            <person name="Gladyshev V.N."/>
            <person name="Grigoriev I.V."/>
        </authorList>
    </citation>
    <scope>NUCLEOTIDE SEQUENCE [LARGE SCALE GENOMIC DNA]</scope>
    <source>
        <strain evidence="4">CCMP 1984</strain>
    </source>
</reference>
<dbReference type="InterPro" id="IPR050138">
    <property type="entry name" value="DHOase/Allantoinase_Hydrolase"/>
</dbReference>
<evidence type="ECO:0000256" key="1">
    <source>
        <dbReference type="SAM" id="MobiDB-lite"/>
    </source>
</evidence>
<dbReference type="PANTHER" id="PTHR43668">
    <property type="entry name" value="ALLANTOINASE"/>
    <property type="match status" value="1"/>
</dbReference>
<dbReference type="EMBL" id="GL833130">
    <property type="protein sequence ID" value="EGB07648.1"/>
    <property type="molecule type" value="Genomic_DNA"/>
</dbReference>
<dbReference type="GeneID" id="20224997"/>
<dbReference type="InterPro" id="IPR032466">
    <property type="entry name" value="Metal_Hydrolase"/>
</dbReference>
<accession>F0YBE5</accession>
<keyword evidence="4" id="KW-1185">Reference proteome</keyword>
<feature type="domain" description="ILEI/PANDER" evidence="2">
    <location>
        <begin position="946"/>
        <end position="1032"/>
    </location>
</feature>
<dbReference type="PANTHER" id="PTHR43668:SF2">
    <property type="entry name" value="ALLANTOINASE"/>
    <property type="match status" value="1"/>
</dbReference>
<protein>
    <recommendedName>
        <fullName evidence="2">ILEI/PANDER domain-containing protein</fullName>
    </recommendedName>
</protein>
<evidence type="ECO:0000313" key="4">
    <source>
        <dbReference type="Proteomes" id="UP000002729"/>
    </source>
</evidence>
<dbReference type="SUPFAM" id="SSF51338">
    <property type="entry name" value="Composite domain of metallo-dependent hydrolases"/>
    <property type="match status" value="1"/>
</dbReference>
<dbReference type="InParanoid" id="F0YBE5"/>
<dbReference type="GO" id="GO:0004038">
    <property type="term" value="F:allantoinase activity"/>
    <property type="evidence" value="ECO:0007669"/>
    <property type="project" value="TreeGrafter"/>
</dbReference>
<feature type="compositionally biased region" description="Low complexity" evidence="1">
    <location>
        <begin position="359"/>
        <end position="371"/>
    </location>
</feature>
<organism evidence="4">
    <name type="scientific">Aureococcus anophagefferens</name>
    <name type="common">Harmful bloom alga</name>
    <dbReference type="NCBI Taxonomy" id="44056"/>
    <lineage>
        <taxon>Eukaryota</taxon>
        <taxon>Sar</taxon>
        <taxon>Stramenopiles</taxon>
        <taxon>Ochrophyta</taxon>
        <taxon>Pelagophyceae</taxon>
        <taxon>Pelagomonadales</taxon>
        <taxon>Pelagomonadaceae</taxon>
        <taxon>Aureococcus</taxon>
    </lineage>
</organism>
<dbReference type="Pfam" id="PF15711">
    <property type="entry name" value="ILEI"/>
    <property type="match status" value="1"/>
</dbReference>
<sequence length="1099" mass="116887">MAQWRTPRQAPGAPNRPTADAHLAALLASPREAPLAVYSSRVVIEAPEDWGHDVVAATVVVEGGRVAAVLPGRRAAAPGFVDVDPLVVLPGLVDVVGGASSGPLDAAACAATAVAGGFAAFAVASPETVHGATDCDYASCGPLGSSLATAALTDFGRGATTTRDAWRAGATAGVVVCDCVRLSEEERDLASPFCRHEPEARLRAPSPLARLPLCAVDQDHGRARAPSVERHAAKTPHDGPWVGALLEAELRSYAFVSSPKTDSQSSSPGEGKRGLDFSGAAASPPKRPRGRGVDSPSRGSLGPSPPADDLALMASALRLETATAGGVVVPSPSFGRLVRSVEAFEEPSSALRGRRPAEARPASPRLSRLRPGPVAVYKDADALTRRAIRRDYSLLTRAHPSEAQARGLRWVLGCGGGADIHVAAVGADQTLRMVRRAKGNAENDVRVTAATTGLHALLSADDVRPGATLYKVRPPIRHTGHGRALWGALDDGALDCVHSGFDPVAPHLKCAFRGDFARASPGTCAFANADVLVALWARLAERGVAGKDALGRVASWLARNPADALRLAGKGRIAPGRDADLLLFDADGAHEAPRGRTGPGIYDACPKRGNVAAVVVRGRVVFARGRRRDAKHRDAAPSRDIMGKVKIPEHLVKAEAFAGTLLAKPKAPTNADVTKMFRLIKEWPTQQRPNVAPGGYSNPVVEGMVLGLCPNRSGGCSVAQASQQCPQLTKVVTRWAAATLPDAKFRYGSIQVNYNYRARKHIDQNNLGPSFITSLGDHTGGELWTGDRGVLDCHGCWKLFDGNTEHMTQPYEGRDRYSFILFTPDKYNRLTSAVCKTAKDLGVTAATTDGADDAYFSNFRDLGDVDEDAHVAFTEQHHAENPPSFGSGALSVETNGYAAGRGWGWIAWQTDKLGKDKVHVEKFKKNATGIHVVELEVAPPAKPHHVVTFDLVEVHRFNLYQDTDRETARFAKWVDKLPANRVVGVCITDTAMAKTRPLSKQVYDTFRLLGAPDSLTLIGYREPFAFLGWKGAPKGAAALAQDAKKQSKELLRLDAVLATDAAGRLSMTHTSSQLKLLEKLDEAADRENTAPPKKKAKSA</sequence>
<evidence type="ECO:0000313" key="3">
    <source>
        <dbReference type="EMBL" id="EGB07648.1"/>
    </source>
</evidence>
<dbReference type="AlphaFoldDB" id="F0YBE5"/>
<dbReference type="SUPFAM" id="SSF51556">
    <property type="entry name" value="Metallo-dependent hydrolases"/>
    <property type="match status" value="1"/>
</dbReference>
<dbReference type="OrthoDB" id="1728874at2759"/>
<dbReference type="Gene3D" id="3.20.20.140">
    <property type="entry name" value="Metal-dependent hydrolases"/>
    <property type="match status" value="1"/>
</dbReference>
<dbReference type="InterPro" id="IPR039477">
    <property type="entry name" value="ILEI/PANDER_dom"/>
</dbReference>